<dbReference type="Gene3D" id="2.40.128.320">
    <property type="entry name" value="Protein HRI1, N-terminal domain"/>
    <property type="match status" value="1"/>
</dbReference>
<name>A0A9P9EI23_9HYPO</name>
<dbReference type="AlphaFoldDB" id="A0A9P9EI23"/>
<evidence type="ECO:0008006" key="3">
    <source>
        <dbReference type="Google" id="ProtNLM"/>
    </source>
</evidence>
<organism evidence="1 2">
    <name type="scientific">Dactylonectria estremocensis</name>
    <dbReference type="NCBI Taxonomy" id="1079267"/>
    <lineage>
        <taxon>Eukaryota</taxon>
        <taxon>Fungi</taxon>
        <taxon>Dikarya</taxon>
        <taxon>Ascomycota</taxon>
        <taxon>Pezizomycotina</taxon>
        <taxon>Sordariomycetes</taxon>
        <taxon>Hypocreomycetidae</taxon>
        <taxon>Hypocreales</taxon>
        <taxon>Nectriaceae</taxon>
        <taxon>Dactylonectria</taxon>
    </lineage>
</organism>
<gene>
    <name evidence="1" type="ORF">B0J13DRAFT_559751</name>
</gene>
<keyword evidence="2" id="KW-1185">Reference proteome</keyword>
<reference evidence="1" key="1">
    <citation type="journal article" date="2021" name="Nat. Commun.">
        <title>Genetic determinants of endophytism in the Arabidopsis root mycobiome.</title>
        <authorList>
            <person name="Mesny F."/>
            <person name="Miyauchi S."/>
            <person name="Thiergart T."/>
            <person name="Pickel B."/>
            <person name="Atanasova L."/>
            <person name="Karlsson M."/>
            <person name="Huettel B."/>
            <person name="Barry K.W."/>
            <person name="Haridas S."/>
            <person name="Chen C."/>
            <person name="Bauer D."/>
            <person name="Andreopoulos W."/>
            <person name="Pangilinan J."/>
            <person name="LaButti K."/>
            <person name="Riley R."/>
            <person name="Lipzen A."/>
            <person name="Clum A."/>
            <person name="Drula E."/>
            <person name="Henrissat B."/>
            <person name="Kohler A."/>
            <person name="Grigoriev I.V."/>
            <person name="Martin F.M."/>
            <person name="Hacquard S."/>
        </authorList>
    </citation>
    <scope>NUCLEOTIDE SEQUENCE</scope>
    <source>
        <strain evidence="1">MPI-CAGE-AT-0021</strain>
    </source>
</reference>
<dbReference type="InterPro" id="IPR043047">
    <property type="entry name" value="Hri1_N_sf"/>
</dbReference>
<comment type="caution">
    <text evidence="1">The sequence shown here is derived from an EMBL/GenBank/DDBJ whole genome shotgun (WGS) entry which is preliminary data.</text>
</comment>
<protein>
    <recommendedName>
        <fullName evidence="3">Protein HRI1</fullName>
    </recommendedName>
</protein>
<dbReference type="OrthoDB" id="4045395at2759"/>
<evidence type="ECO:0000313" key="1">
    <source>
        <dbReference type="EMBL" id="KAH7137519.1"/>
    </source>
</evidence>
<proteinExistence type="predicted"/>
<evidence type="ECO:0000313" key="2">
    <source>
        <dbReference type="Proteomes" id="UP000717696"/>
    </source>
</evidence>
<dbReference type="EMBL" id="JAGMUU010000015">
    <property type="protein sequence ID" value="KAH7137519.1"/>
    <property type="molecule type" value="Genomic_DNA"/>
</dbReference>
<accession>A0A9P9EI23</accession>
<dbReference type="Proteomes" id="UP000717696">
    <property type="component" value="Unassembled WGS sequence"/>
</dbReference>
<dbReference type="InterPro" id="IPR031818">
    <property type="entry name" value="Hri1"/>
</dbReference>
<dbReference type="Pfam" id="PF16815">
    <property type="entry name" value="HRI1"/>
    <property type="match status" value="1"/>
</dbReference>
<sequence length="216" mass="24154">MQSQTLQRVSIRWLPDPAYEDTETVALNVGSFFIDLRVTKETSAIQWSRAGERIILKQEPLTCRWTHIIDSLDLTIPDEAHFIKLENGDDLEVGTTPCPHKNGAMTAYEEVWRDVTTPTSSNDQSWILQSSDETTFIGKVGSVYLAIRKSPDGAFAARKEVFEKNWRVSFESGDVQKLPRVTQVLEEVKVDGIDRAVGQKAKVAGVEYVVRGLGGN</sequence>